<dbReference type="SUPFAM" id="SSF144232">
    <property type="entry name" value="HIT/MYND zinc finger-like"/>
    <property type="match status" value="1"/>
</dbReference>
<evidence type="ECO:0000313" key="5">
    <source>
        <dbReference type="EMBL" id="KZP34028.1"/>
    </source>
</evidence>
<dbReference type="InterPro" id="IPR002893">
    <property type="entry name" value="Znf_MYND"/>
</dbReference>
<proteinExistence type="predicted"/>
<protein>
    <recommendedName>
        <fullName evidence="4">MYND-type domain-containing protein</fullName>
    </recommendedName>
</protein>
<dbReference type="OrthoDB" id="4851849at2759"/>
<evidence type="ECO:0000256" key="3">
    <source>
        <dbReference type="ARBA" id="ARBA00022833"/>
    </source>
</evidence>
<dbReference type="EMBL" id="KV417481">
    <property type="protein sequence ID" value="KZP34028.1"/>
    <property type="molecule type" value="Genomic_DNA"/>
</dbReference>
<evidence type="ECO:0000256" key="2">
    <source>
        <dbReference type="ARBA" id="ARBA00022771"/>
    </source>
</evidence>
<dbReference type="Gene3D" id="6.10.140.2220">
    <property type="match status" value="1"/>
</dbReference>
<dbReference type="AlphaFoldDB" id="A0A166WRG6"/>
<name>A0A166WRG6_9AGAM</name>
<accession>A0A166WRG6</accession>
<sequence>MAERECGNPKCNEPATRRCSACTDRRGWYCSERCQRKAWPLHIFDCNTTKPAKTAYHMAIASLLNIPPPHWQTKQDYGFSKLSPEDQMTLLDVCRMLLGPMGIVEPKTLDRWMTRNTLPQEIKAAFQACLQPVTRVPSCGFWRTSGF</sequence>
<evidence type="ECO:0000313" key="6">
    <source>
        <dbReference type="Proteomes" id="UP000076532"/>
    </source>
</evidence>
<evidence type="ECO:0000256" key="1">
    <source>
        <dbReference type="ARBA" id="ARBA00022723"/>
    </source>
</evidence>
<keyword evidence="6" id="KW-1185">Reference proteome</keyword>
<organism evidence="5 6">
    <name type="scientific">Athelia psychrophila</name>
    <dbReference type="NCBI Taxonomy" id="1759441"/>
    <lineage>
        <taxon>Eukaryota</taxon>
        <taxon>Fungi</taxon>
        <taxon>Dikarya</taxon>
        <taxon>Basidiomycota</taxon>
        <taxon>Agaricomycotina</taxon>
        <taxon>Agaricomycetes</taxon>
        <taxon>Agaricomycetidae</taxon>
        <taxon>Atheliales</taxon>
        <taxon>Atheliaceae</taxon>
        <taxon>Athelia</taxon>
    </lineage>
</organism>
<dbReference type="GO" id="GO:0008270">
    <property type="term" value="F:zinc ion binding"/>
    <property type="evidence" value="ECO:0007669"/>
    <property type="project" value="UniProtKB-KW"/>
</dbReference>
<feature type="domain" description="MYND-type" evidence="4">
    <location>
        <begin position="10"/>
        <end position="46"/>
    </location>
</feature>
<dbReference type="STRING" id="436010.A0A166WRG6"/>
<gene>
    <name evidence="5" type="ORF">FIBSPDRAFT_210407</name>
</gene>
<dbReference type="Pfam" id="PF01753">
    <property type="entry name" value="zf-MYND"/>
    <property type="match status" value="1"/>
</dbReference>
<keyword evidence="2" id="KW-0863">Zinc-finger</keyword>
<keyword evidence="3" id="KW-0862">Zinc</keyword>
<keyword evidence="1" id="KW-0479">Metal-binding</keyword>
<reference evidence="5 6" key="1">
    <citation type="journal article" date="2016" name="Mol. Biol. Evol.">
        <title>Comparative Genomics of Early-Diverging Mushroom-Forming Fungi Provides Insights into the Origins of Lignocellulose Decay Capabilities.</title>
        <authorList>
            <person name="Nagy L.G."/>
            <person name="Riley R."/>
            <person name="Tritt A."/>
            <person name="Adam C."/>
            <person name="Daum C."/>
            <person name="Floudas D."/>
            <person name="Sun H."/>
            <person name="Yadav J.S."/>
            <person name="Pangilinan J."/>
            <person name="Larsson K.H."/>
            <person name="Matsuura K."/>
            <person name="Barry K."/>
            <person name="Labutti K."/>
            <person name="Kuo R."/>
            <person name="Ohm R.A."/>
            <person name="Bhattacharya S.S."/>
            <person name="Shirouzu T."/>
            <person name="Yoshinaga Y."/>
            <person name="Martin F.M."/>
            <person name="Grigoriev I.V."/>
            <person name="Hibbett D.S."/>
        </authorList>
    </citation>
    <scope>NUCLEOTIDE SEQUENCE [LARGE SCALE GENOMIC DNA]</scope>
    <source>
        <strain evidence="5 6">CBS 109695</strain>
    </source>
</reference>
<dbReference type="Proteomes" id="UP000076532">
    <property type="component" value="Unassembled WGS sequence"/>
</dbReference>
<evidence type="ECO:0000259" key="4">
    <source>
        <dbReference type="Pfam" id="PF01753"/>
    </source>
</evidence>